<dbReference type="Gene3D" id="1.20.120.520">
    <property type="entry name" value="nmb1532 protein domain like"/>
    <property type="match status" value="1"/>
</dbReference>
<dbReference type="GO" id="GO:0005886">
    <property type="term" value="C:plasma membrane"/>
    <property type="evidence" value="ECO:0007669"/>
    <property type="project" value="TreeGrafter"/>
</dbReference>
<sequence>MNDRILQWQTEHANFTRLLDLVDAQTALIEHGEQPDYELMLDVMYYMTHYPDRYHHPHEDIACQVLLERDADVQAWVDDLAAQHRHIAASGEQLVRDLNAIVDGALVSRSAVEADAQAYTRTLREHMAREEERIFPALERTLSAEDWEQVDGRIDRIPDPVFGGDVDPRYSGLQQRIAEQVGCECTPVR</sequence>
<reference evidence="2 3" key="1">
    <citation type="submission" date="2017-02" db="EMBL/GenBank/DDBJ databases">
        <title>Genomic diversity within the haloalkaliphilic genus Thioalkalivibrio.</title>
        <authorList>
            <person name="Ahn A.-C."/>
            <person name="Meier-Kolthoff J."/>
            <person name="Overmars L."/>
            <person name="Richter M."/>
            <person name="Woyke T."/>
            <person name="Sorokin D.Y."/>
            <person name="Muyzer G."/>
        </authorList>
    </citation>
    <scope>NUCLEOTIDE SEQUENCE [LARGE SCALE GENOMIC DNA]</scope>
    <source>
        <strain evidence="2 3">ALJD</strain>
    </source>
</reference>
<dbReference type="EMBL" id="MVBK01000004">
    <property type="protein sequence ID" value="OOG28695.1"/>
    <property type="molecule type" value="Genomic_DNA"/>
</dbReference>
<keyword evidence="3" id="KW-1185">Reference proteome</keyword>
<dbReference type="CDD" id="cd12108">
    <property type="entry name" value="Hr-like"/>
    <property type="match status" value="1"/>
</dbReference>
<evidence type="ECO:0000313" key="2">
    <source>
        <dbReference type="EMBL" id="OOG28695.1"/>
    </source>
</evidence>
<dbReference type="PANTHER" id="PTHR39966:SF1">
    <property type="entry name" value="HEMERYTHRIN-LIKE DOMAIN-CONTAINING PROTEIN"/>
    <property type="match status" value="1"/>
</dbReference>
<gene>
    <name evidence="2" type="ORF">B1C78_00930</name>
</gene>
<protein>
    <recommendedName>
        <fullName evidence="1">Hemerythrin-like domain-containing protein</fullName>
    </recommendedName>
</protein>
<comment type="caution">
    <text evidence="2">The sequence shown here is derived from an EMBL/GenBank/DDBJ whole genome shotgun (WGS) entry which is preliminary data.</text>
</comment>
<organism evidence="2 3">
    <name type="scientific">Thioalkalivibrio denitrificans</name>
    <dbReference type="NCBI Taxonomy" id="108003"/>
    <lineage>
        <taxon>Bacteria</taxon>
        <taxon>Pseudomonadati</taxon>
        <taxon>Pseudomonadota</taxon>
        <taxon>Gammaproteobacteria</taxon>
        <taxon>Chromatiales</taxon>
        <taxon>Ectothiorhodospiraceae</taxon>
        <taxon>Thioalkalivibrio</taxon>
    </lineage>
</organism>
<dbReference type="RefSeq" id="WP_175628192.1">
    <property type="nucleotide sequence ID" value="NZ_MVBK01000004.1"/>
</dbReference>
<dbReference type="AlphaFoldDB" id="A0A1V3NUA0"/>
<evidence type="ECO:0000259" key="1">
    <source>
        <dbReference type="Pfam" id="PF01814"/>
    </source>
</evidence>
<feature type="domain" description="Hemerythrin-like" evidence="1">
    <location>
        <begin position="8"/>
        <end position="138"/>
    </location>
</feature>
<evidence type="ECO:0000313" key="3">
    <source>
        <dbReference type="Proteomes" id="UP000189462"/>
    </source>
</evidence>
<dbReference type="InterPro" id="IPR012312">
    <property type="entry name" value="Hemerythrin-like"/>
</dbReference>
<name>A0A1V3NUA0_9GAMM</name>
<dbReference type="Pfam" id="PF01814">
    <property type="entry name" value="Hemerythrin"/>
    <property type="match status" value="1"/>
</dbReference>
<dbReference type="PANTHER" id="PTHR39966">
    <property type="entry name" value="BLL2471 PROTEIN-RELATED"/>
    <property type="match status" value="1"/>
</dbReference>
<dbReference type="Proteomes" id="UP000189462">
    <property type="component" value="Unassembled WGS sequence"/>
</dbReference>
<proteinExistence type="predicted"/>
<accession>A0A1V3NUA0</accession>